<dbReference type="InterPro" id="IPR027275">
    <property type="entry name" value="PRC-brl_dom"/>
</dbReference>
<name>A0A1S6U6S9_9BACT</name>
<evidence type="ECO:0000313" key="2">
    <source>
        <dbReference type="EMBL" id="AQW87423.1"/>
    </source>
</evidence>
<proteinExistence type="inferred from homology"/>
<gene>
    <name evidence="1 2" type="primary">rimM</name>
    <name evidence="2" type="ORF">CPIN18021_0597</name>
</gene>
<protein>
    <recommendedName>
        <fullName evidence="1">Ribosome maturation factor RimM</fullName>
    </recommendedName>
</protein>
<dbReference type="GO" id="GO:0042274">
    <property type="term" value="P:ribosomal small subunit biogenesis"/>
    <property type="evidence" value="ECO:0007669"/>
    <property type="project" value="UniProtKB-UniRule"/>
</dbReference>
<dbReference type="InterPro" id="IPR009000">
    <property type="entry name" value="Transl_B-barrel_sf"/>
</dbReference>
<organism evidence="2 3">
    <name type="scientific">Campylobacter pinnipediorum subsp. caledonicus</name>
    <dbReference type="NCBI Taxonomy" id="1874362"/>
    <lineage>
        <taxon>Bacteria</taxon>
        <taxon>Pseudomonadati</taxon>
        <taxon>Campylobacterota</taxon>
        <taxon>Epsilonproteobacteria</taxon>
        <taxon>Campylobacterales</taxon>
        <taxon>Campylobacteraceae</taxon>
        <taxon>Campylobacter</taxon>
    </lineage>
</organism>
<dbReference type="AlphaFoldDB" id="A0A1S6U6S9"/>
<dbReference type="GeneID" id="56566231"/>
<dbReference type="SUPFAM" id="SSF50447">
    <property type="entry name" value="Translation proteins"/>
    <property type="match status" value="1"/>
</dbReference>
<dbReference type="InterPro" id="IPR011033">
    <property type="entry name" value="PRC_barrel-like_sf"/>
</dbReference>
<accession>A0A1S6U6S9</accession>
<dbReference type="PANTHER" id="PTHR33692:SF1">
    <property type="entry name" value="RIBOSOME MATURATION FACTOR RIMM"/>
    <property type="match status" value="1"/>
</dbReference>
<keyword evidence="1" id="KW-0690">Ribosome biogenesis</keyword>
<comment type="subunit">
    <text evidence="1">Binds ribosomal protein uS19.</text>
</comment>
<dbReference type="InterPro" id="IPR036976">
    <property type="entry name" value="RimM_N_sf"/>
</dbReference>
<sequence>MENDFLEVATLGRSVGLKGYVKLYNKSDFPEQFKKNAKFFDKDGKEFILKDFNKINSSALFFGFEDIELAKELTNKILYTTKELTRKTCKLKKDEFFYFDILSLAVVEDDEELGVVVDIQDISKDRLLEVRTDKILVDAGLPKTFFIPYIDNFILNVDLSQKTIYVKNSRAILENS</sequence>
<dbReference type="Pfam" id="PF01782">
    <property type="entry name" value="RimM"/>
    <property type="match status" value="1"/>
</dbReference>
<comment type="similarity">
    <text evidence="1">Belongs to the RimM family.</text>
</comment>
<dbReference type="KEGG" id="cpin:CPIN18020_0592"/>
<dbReference type="HAMAP" id="MF_00014">
    <property type="entry name" value="Ribosome_mat_RimM"/>
    <property type="match status" value="1"/>
</dbReference>
<dbReference type="PANTHER" id="PTHR33692">
    <property type="entry name" value="RIBOSOME MATURATION FACTOR RIMM"/>
    <property type="match status" value="1"/>
</dbReference>
<dbReference type="InterPro" id="IPR002676">
    <property type="entry name" value="RimM_N"/>
</dbReference>
<dbReference type="NCBIfam" id="TIGR02273">
    <property type="entry name" value="16S_RimM"/>
    <property type="match status" value="1"/>
</dbReference>
<dbReference type="EMBL" id="CP017258">
    <property type="protein sequence ID" value="AQW87423.1"/>
    <property type="molecule type" value="Genomic_DNA"/>
</dbReference>
<dbReference type="GO" id="GO:0006364">
    <property type="term" value="P:rRNA processing"/>
    <property type="evidence" value="ECO:0007669"/>
    <property type="project" value="UniProtKB-UniRule"/>
</dbReference>
<dbReference type="GO" id="GO:0005840">
    <property type="term" value="C:ribosome"/>
    <property type="evidence" value="ECO:0007669"/>
    <property type="project" value="InterPro"/>
</dbReference>
<dbReference type="Proteomes" id="UP000190868">
    <property type="component" value="Chromosome"/>
</dbReference>
<dbReference type="InterPro" id="IPR011961">
    <property type="entry name" value="RimM"/>
</dbReference>
<comment type="subcellular location">
    <subcellularLocation>
        <location evidence="1">Cytoplasm</location>
    </subcellularLocation>
</comment>
<dbReference type="RefSeq" id="WP_069632938.1">
    <property type="nucleotide sequence ID" value="NZ_CP017018.1"/>
</dbReference>
<evidence type="ECO:0000313" key="3">
    <source>
        <dbReference type="Proteomes" id="UP000190868"/>
    </source>
</evidence>
<dbReference type="GO" id="GO:0005737">
    <property type="term" value="C:cytoplasm"/>
    <property type="evidence" value="ECO:0007669"/>
    <property type="project" value="UniProtKB-SubCell"/>
</dbReference>
<dbReference type="Gene3D" id="2.30.30.240">
    <property type="entry name" value="PRC-barrel domain"/>
    <property type="match status" value="1"/>
</dbReference>
<reference evidence="3" key="1">
    <citation type="submission" date="2016-09" db="EMBL/GenBank/DDBJ databases">
        <title>Comparative genomics of the Campylobacter concisus group.</title>
        <authorList>
            <person name="Miller W.G."/>
            <person name="Yee E."/>
            <person name="Chapman M.H."/>
            <person name="Huynh S."/>
            <person name="Bono J.L."/>
            <person name="On S.L.W."/>
            <person name="StLeger J."/>
            <person name="Foster G."/>
            <person name="Parker C.T."/>
        </authorList>
    </citation>
    <scope>NUCLEOTIDE SEQUENCE [LARGE SCALE GENOMIC DNA]</scope>
    <source>
        <strain evidence="3">RM18021</strain>
    </source>
</reference>
<comment type="function">
    <text evidence="1">An accessory protein needed during the final step in the assembly of 30S ribosomal subunit, possibly for assembly of the head region. Essential for efficient processing of 16S rRNA. May be needed both before and after RbfA during the maturation of 16S rRNA. It has affinity for free ribosomal 30S subunits but not for 70S ribosomes.</text>
</comment>
<keyword evidence="1" id="KW-0143">Chaperone</keyword>
<dbReference type="GO" id="GO:0043022">
    <property type="term" value="F:ribosome binding"/>
    <property type="evidence" value="ECO:0007669"/>
    <property type="project" value="InterPro"/>
</dbReference>
<dbReference type="SUPFAM" id="SSF50346">
    <property type="entry name" value="PRC-barrel domain"/>
    <property type="match status" value="1"/>
</dbReference>
<keyword evidence="1" id="KW-0963">Cytoplasm</keyword>
<dbReference type="Pfam" id="PF05239">
    <property type="entry name" value="PRC"/>
    <property type="match status" value="1"/>
</dbReference>
<evidence type="ECO:0000256" key="1">
    <source>
        <dbReference type="HAMAP-Rule" id="MF_00014"/>
    </source>
</evidence>
<comment type="domain">
    <text evidence="1">The PRC barrel domain binds ribosomal protein uS19.</text>
</comment>
<keyword evidence="1" id="KW-0698">rRNA processing</keyword>
<keyword evidence="3" id="KW-1185">Reference proteome</keyword>
<dbReference type="Gene3D" id="2.40.30.60">
    <property type="entry name" value="RimM"/>
    <property type="match status" value="1"/>
</dbReference>